<keyword evidence="2" id="KW-0472">Membrane</keyword>
<keyword evidence="4" id="KW-0677">Repeat</keyword>
<dbReference type="SMART" id="SM01225">
    <property type="entry name" value="G8"/>
    <property type="match status" value="2"/>
</dbReference>
<evidence type="ECO:0000256" key="2">
    <source>
        <dbReference type="ARBA" id="ARBA00022475"/>
    </source>
</evidence>
<dbReference type="SMART" id="SM00758">
    <property type="entry name" value="PA14"/>
    <property type="match status" value="1"/>
</dbReference>
<evidence type="ECO:0000256" key="5">
    <source>
        <dbReference type="ARBA" id="ARBA00023180"/>
    </source>
</evidence>
<dbReference type="Proteomes" id="UP001164746">
    <property type="component" value="Chromosome 5"/>
</dbReference>
<dbReference type="SUPFAM" id="SSF81296">
    <property type="entry name" value="E set domains"/>
    <property type="match status" value="11"/>
</dbReference>
<reference evidence="9" key="1">
    <citation type="submission" date="2022-11" db="EMBL/GenBank/DDBJ databases">
        <title>Centuries of genome instability and evolution in soft-shell clam transmissible cancer (bioRxiv).</title>
        <authorList>
            <person name="Hart S.F.M."/>
            <person name="Yonemitsu M.A."/>
            <person name="Giersch R.M."/>
            <person name="Beal B.F."/>
            <person name="Arriagada G."/>
            <person name="Davis B.W."/>
            <person name="Ostrander E.A."/>
            <person name="Goff S.P."/>
            <person name="Metzger M.J."/>
        </authorList>
    </citation>
    <scope>NUCLEOTIDE SEQUENCE</scope>
    <source>
        <strain evidence="9">MELC-2E11</strain>
        <tissue evidence="9">Siphon/mantle</tissue>
    </source>
</reference>
<dbReference type="InterPro" id="IPR011658">
    <property type="entry name" value="PA14_dom"/>
</dbReference>
<dbReference type="Pfam" id="PF24606">
    <property type="entry name" value="CEMIP_beta-hel"/>
    <property type="match status" value="1"/>
</dbReference>
<sequence length="4243" mass="457782">MQYFSGAYVNEIWPRVGSLAGETRLTIYGNAFSEDQFNEGNEVYLVGASGTEFTCGVHKDGTTEMQIMCYTPSGMQEENYYVKVVVDGQAVPDGALCGGNPTSSSCTYKPRPNETPTISELSPQSGMPGTFVNMKGKLFSDRYGSNLASATNGREERLLRVYVGPQDCGLREKDAFFGLALNDEGTDYGTLTCKHKGTSVELTSISHTSGSTAGGLLLTIYGSYIDENDPYSKLRAYVDDTVCEITNVVVDEYVECIIAAEPDSHGPSYHGNRGVIYEYWNETSKGSGDLDSILDMTSSDPNYVSDWLDETSYYDSDSMDNYASRMTTYFTPPHNGEYSFGLNADDGARLFVDGVAMVTSTRSMQWSPRMNLTAGNRYLLQVTHYENGGDSFIYLQAYHFDTKFSTQWTGRAVQEEQTLEILSDITYDVQRLDFFEFTSKTASQEEQTVKINNAEQFRLGLYGVYTEQLDIGMDDTLVTAAMNALPILVSGESILVTRQETGTPTYKVTFQSNRGDFPDLSVMGPNGTEIDYDVSEDTKGRPDVDTVALTLEGTVSQPFSVSSVSQSQLNTIVNGMFEAQCPEVFEGKGKAKIYENFEASSGLWSGYRLCFAYKGFLKSFIGVKITVTQASDGETAEKTIYFSYEFKTDSSTESNTWYYTCYDIYDGVMDRYPADTMHILRQVFVSSVNSVKPGYVDAVFIGTENTLEDSEAYLRRSPPAMPNRAIINEVTVAAVTETQYDVTIKPYECGNEFPLFAVANAGVTSGSVTYPSDSVTLKLSNSGGSGVVKVTRSSHASPPVTGEVDITFNGESRTGLNISLEDYQFKRELESLNGIGSLSVKKVGTCAAFDLEVTFLTLPGDLPEMTVTYGNLEGVKARGSIRTDIDGGLYYGPLTGDMVSTVHDSPQVRLYVNDVPTFCAGDCSFTWETADTPTVTGVNPTLGTLAQGTSIVISGTGFSSTEGNNRVIIGDVECSVTAATSTSITCDVGNGPVGVHVVLVNVLGSGLSTGTVEFTYIADITSISPTSASLGGGITLTISGYGFSSAPGVTVNSAPCPLLSSAPGEITCILPGSDDETLTSSFSYDLTLTPEVTSITPDTFTGLSVTLTIAGSKFGINPGTVYLGDNEATVTSWADNVVEVELEITKAGDLDVKVMTTDGLAVDSSYEIPSVTSGLKVTNMFPSQGSRQGGSILTITGVGFGTNESLVDVNFGDIDCEVDTVTDTQIVCETSTATKTHIVTNKGTDPAFGVFYAFDRPYLIVQEGDFVHWFWETPEFVNNIAHDVFEVDSPSSNEPKVGGFSSGNPSRNGDFKYQFPSAGIYYVSSGFVDEYGIKIYGGTIAVMPASGKFRELSVSLAGVEALHEVGGAADPDDSSVCNSVTSPKAGCFPFPSIGLDSSKFNFAFDPCSTPIVNEVSVNNGTVQTEITISGEGFSSTSCQNDVIFGGYACDVTYSTSSQIKCTLSKDREPELAVFHQIDLKVSNRGKSLTTIMSEVERGFALLPNIEGISPSSGSQAGGAQITITGSGFTSEPYVDIGGYSCEVLEFSYSEVVCRTPASSLQTQKELTVEVNVNGVFIPAKCETSDKVCVYSYARLWTPTADSISPISMSTTTTFTITGTKFGTNIGGIEVLIGGETASVDTATDTSITATISNIPAGSNDVIVRVGSNGQAEGSLAVTGDPVINSITPTAGSIHGQTEITIAGNGFVDGDTNVTINGSPCLIASVTLSEVVCITPNGGAAGSESVDITSNGESFPSSTFEYATASTPTVTAIDPVSGLGGETLTITGTNLAGDNVYVTLGDAECTVASSTSTEIICTAGDHQTGDVPVSVFVENLGASNTDVMFEYQLSLDSILPTTGGIAGGQFLVLSGTGFTEDAVVTLCGQECQHVSSNTSQYTCRTPANSAQICDVSIAVNGLSKTLSNEYTYDASLTPSVSGVTPRRGGTGGGTTITITGSGFGVIIDGAECEVTAVVDNAIECDTGSHSGSVDASVEVQVSGNGIAQETASGDADFSYIDVWSSTFTWGGGPLPEAGDMVVVPTGMTLLLDMDTPILAFLLIQGGKLIFDDKDVELQSKIIMITDGGLLQVGTVDEPFQDKAIITLHGHHRDKELPIYGTKVLAVRNGSLELHGIGVPLTWTRLESTSNAGDNTLTLVDPVEWSIGDEIVIASTGHRHTQSENEKKTIQSISSDKRTLTLNEPLEAVHVGTEETFDGTLVEFRAEVGLLTHNVVVRGNTDPQWEDVIDACEQGFDTGEFATQTCFLGRFGDEIGSSQFGGMVLVHAPVKDTHEAEARFSYVEFTFVGQAFRLGRYPVHFHLNGDMSSSYVRGCSIHKSFNRAVNIHGTHNTMVERTVIFDIMGGAFFLEDGIETGNTFQYNLAVFVRESSSLLNDDVTPAAFWVTNPNNTIQHNAAAGGSHFGFWYRMHSRPDGPSFTNDVCPKQVPLGVFYNNSAHSFGWFGLWTFPDFFPAQGGCGGSVVEPAVFDGLFSWNNEKGAETVNGGALQLKNCILVQNKIAGYEGKTISNVPLYTDDSPMVIDSLIVGKTTVIPSSEQGCTSGGIVFPYGRGFKVVNVRFVNFADDCSAFTWTRITGTCSFLCGGFTYHTEGLTFINAQNKVNYAWESQGVILDLDGSATGKPANWTVLPSSGTLPDDCEPAPEFSIGVPASMCPPQHKWHRFAFNKPKPASLEGKNFGFENQYGNSSVMYAQKRLTHKPGWMCALLGGASYKFYFVDAEQIRNISFVGQFYDFEASDYIVVRLPVETLPDRLSLDGGQSFINMTEGLDPATAKHGDWEWDNINDEIDFVISGTQRSRRGLSTIAMDRPLSFTAYKCFYTDCIPPPDPDTVPPAVSRPPEFGYWDDATIWNMTEDGYLINIGGSSGIPQDYDNVKISFGTWMVVNMTSISKLGTLLLEGVLEFYNDPGAVYSIEADFIIIRGGRLIIGWPDEPFNGLATITLRGNHSSPYFIAGDGPTIGSKAIGVFGGLDLFGKDKGRTWTQLASTADAGSDTIVLAEPVEWEVGDDIVIAPTTHNEMLNSGYTIDVGAGVGLLSHNIKVIGEDYGDLYDESFGARVLVGLIVYNGQAYTGYARLANVEFYHTGQEGWTEEYDPRFSVAYVATGSVSNVKPSKISKCSFHNGFNTAVGAFGIGGLEISENVVYGSVGNGMATSSDGTQLLHNFINLMISTASYQDRMEIFNIRWEAGIEAFEADGLVLQGNLVSGSERLAYHVPPLPCTDNSGRYSNNMAYANLLGVVTLPGDNLGGQGCVKYANFTVWKSHDFGIFYQNSPDFVAENNVFVENQNGLFPIVLGPGSSGHGFANRRMAVNDNIFVGQTTSYDCSLDTKPSGDDNFEISAKSRPSLAYGGGMVGLIFPQFYSGGNNAPIKPFKGIMAYNANGGLMTASANTFAKYGNLGCDDIGNFAVSTNIGNDDGQHPIEMTLTTLVDVEHSNKIMYHRPNVGKINSADCVDMDCDALKKALFKDMDGSFLGHVGSVIPQSEYEWDGDPRRGLGDYRIPKEMVTRLDGSRIPYELMMPNKGVIRNENCTYQSNWQAYECLDDIDHELLLIESMDADTETRRISPVAVLGTGYIDLINGPQDHGWCSGYTCRKRLSTFMALVATDKEFLIHFTGTTPEKMRYRLLNVDPEEGVKLTVWYSRPNRLDVFVDGVYKIATNARIDSNGRYITSMPTGNEFEPMIANGTGTNYFHRDRGELTFIVQGQQRIDVISRDTIIVSFSLPALTVDEFFGDNIIENVAAFLNIPLTKVRIMNVVSESETRKKRDSGGVTVELEIGDEPVASENDTASDNIDLNQLYNFASEIVNECQAGNISASFNVSGSCESVSVPSADPEEGTIVYGTPSPTYLYFHTELSPEYETMPLTVQPKVRAADISDLVVVELGTRENPWELTVSIRQGTGHPDAVLDGTLNITSADGWFNFTDLVISHMGNDYVLDFNVTYPPEAENFTLSSDPFDLSGRPVAINIASMTSGDIVQNEQLAITLELIDEMTGDVISDISWRDHAWSANVSLLGNSLHGDLQGTTTATFDPITGLASFRDLNITGFGMFYMKFHVTTDPAGFDLTHYHKLVVVNPDHIGLFVDESYDMEVKFDVDFYTVLSTEALQYEFEAFIITEYANTWSDVKFTVGSIAEGSIVVTFTIQGNASHVSETAFDLCDSIFNKTEYGFNGYQLTLAPYMSVNGSTYYGVKFDSGNDLSTKRRHCGLLQTGHVHEHEIQSSIGNASVRRQ</sequence>
<evidence type="ECO:0000313" key="9">
    <source>
        <dbReference type="EMBL" id="WAR05942.1"/>
    </source>
</evidence>
<feature type="region of interest" description="Disordered" evidence="6">
    <location>
        <begin position="106"/>
        <end position="126"/>
    </location>
</feature>
<gene>
    <name evidence="9" type="ORF">MAR_021311</name>
</gene>
<accession>A0ABY7EAG9</accession>
<evidence type="ECO:0000256" key="4">
    <source>
        <dbReference type="ARBA" id="ARBA00022737"/>
    </source>
</evidence>
<feature type="domain" description="G8" evidence="7">
    <location>
        <begin position="2863"/>
        <end position="3001"/>
    </location>
</feature>
<protein>
    <submittedName>
        <fullName evidence="9">PKHL1-like protein</fullName>
    </submittedName>
</protein>
<dbReference type="InterPro" id="IPR013783">
    <property type="entry name" value="Ig-like_fold"/>
</dbReference>
<dbReference type="EMBL" id="CP111016">
    <property type="protein sequence ID" value="WAR05942.1"/>
    <property type="molecule type" value="Genomic_DNA"/>
</dbReference>
<dbReference type="InterPro" id="IPR055401">
    <property type="entry name" value="CEMIP_beta-hel_dom"/>
</dbReference>
<proteinExistence type="predicted"/>
<feature type="domain" description="G8" evidence="7">
    <location>
        <begin position="2022"/>
        <end position="2142"/>
    </location>
</feature>
<dbReference type="PROSITE" id="PS51820">
    <property type="entry name" value="PA14"/>
    <property type="match status" value="1"/>
</dbReference>
<dbReference type="CDD" id="cd00603">
    <property type="entry name" value="IPT_PCSR"/>
    <property type="match status" value="8"/>
</dbReference>
<keyword evidence="10" id="KW-1185">Reference proteome</keyword>
<dbReference type="InterPro" id="IPR011050">
    <property type="entry name" value="Pectin_lyase_fold/virulence"/>
</dbReference>
<evidence type="ECO:0000259" key="8">
    <source>
        <dbReference type="PROSITE" id="PS51820"/>
    </source>
</evidence>
<feature type="compositionally biased region" description="Polar residues" evidence="6">
    <location>
        <begin position="114"/>
        <end position="126"/>
    </location>
</feature>
<dbReference type="InterPro" id="IPR037524">
    <property type="entry name" value="PA14/GLEYA"/>
</dbReference>
<evidence type="ECO:0000313" key="10">
    <source>
        <dbReference type="Proteomes" id="UP001164746"/>
    </source>
</evidence>
<keyword evidence="5" id="KW-0325">Glycoprotein</keyword>
<dbReference type="PROSITE" id="PS51484">
    <property type="entry name" value="G8"/>
    <property type="match status" value="2"/>
</dbReference>
<comment type="subcellular location">
    <subcellularLocation>
        <location evidence="1">Cell membrane</location>
    </subcellularLocation>
</comment>
<evidence type="ECO:0000256" key="6">
    <source>
        <dbReference type="SAM" id="MobiDB-lite"/>
    </source>
</evidence>
<evidence type="ECO:0000259" key="7">
    <source>
        <dbReference type="PROSITE" id="PS51484"/>
    </source>
</evidence>
<name>A0ABY7EAG9_MYAAR</name>
<organism evidence="9 10">
    <name type="scientific">Mya arenaria</name>
    <name type="common">Soft-shell clam</name>
    <dbReference type="NCBI Taxonomy" id="6604"/>
    <lineage>
        <taxon>Eukaryota</taxon>
        <taxon>Metazoa</taxon>
        <taxon>Spiralia</taxon>
        <taxon>Lophotrochozoa</taxon>
        <taxon>Mollusca</taxon>
        <taxon>Bivalvia</taxon>
        <taxon>Autobranchia</taxon>
        <taxon>Heteroconchia</taxon>
        <taxon>Euheterodonta</taxon>
        <taxon>Imparidentia</taxon>
        <taxon>Neoheterodontei</taxon>
        <taxon>Myida</taxon>
        <taxon>Myoidea</taxon>
        <taxon>Myidae</taxon>
        <taxon>Mya</taxon>
    </lineage>
</organism>
<dbReference type="Pfam" id="PF01833">
    <property type="entry name" value="TIG"/>
    <property type="match status" value="13"/>
</dbReference>
<dbReference type="Pfam" id="PF07691">
    <property type="entry name" value="PA14"/>
    <property type="match status" value="1"/>
</dbReference>
<feature type="domain" description="PA14" evidence="8">
    <location>
        <begin position="270"/>
        <end position="411"/>
    </location>
</feature>
<dbReference type="Gene3D" id="2.60.120.1560">
    <property type="match status" value="1"/>
</dbReference>
<evidence type="ECO:0000256" key="1">
    <source>
        <dbReference type="ARBA" id="ARBA00004236"/>
    </source>
</evidence>
<dbReference type="InterPro" id="IPR014756">
    <property type="entry name" value="Ig_E-set"/>
</dbReference>
<dbReference type="Pfam" id="PF10162">
    <property type="entry name" value="G8"/>
    <property type="match status" value="2"/>
</dbReference>
<evidence type="ECO:0000256" key="3">
    <source>
        <dbReference type="ARBA" id="ARBA00022729"/>
    </source>
</evidence>
<keyword evidence="3" id="KW-0732">Signal</keyword>
<dbReference type="SUPFAM" id="SSF51126">
    <property type="entry name" value="Pectin lyase-like"/>
    <property type="match status" value="1"/>
</dbReference>
<dbReference type="PANTHER" id="PTHR46769">
    <property type="entry name" value="POLYCYSTIC KIDNEY AND HEPATIC DISEASE 1 (AUTOSOMAL RECESSIVE)-LIKE 1"/>
    <property type="match status" value="1"/>
</dbReference>
<dbReference type="SUPFAM" id="SSF56988">
    <property type="entry name" value="Anthrax protective antigen"/>
    <property type="match status" value="1"/>
</dbReference>
<dbReference type="SMART" id="SM00429">
    <property type="entry name" value="IPT"/>
    <property type="match status" value="9"/>
</dbReference>
<dbReference type="InterPro" id="IPR052387">
    <property type="entry name" value="Fibrocystin"/>
</dbReference>
<dbReference type="InterPro" id="IPR019316">
    <property type="entry name" value="G8_domain"/>
</dbReference>
<keyword evidence="2" id="KW-1003">Cell membrane</keyword>
<dbReference type="PANTHER" id="PTHR46769:SF2">
    <property type="entry name" value="FIBROCYSTIN-L ISOFORM 2 PRECURSOR-RELATED"/>
    <property type="match status" value="1"/>
</dbReference>
<dbReference type="Gene3D" id="2.60.40.10">
    <property type="entry name" value="Immunoglobulins"/>
    <property type="match status" value="13"/>
</dbReference>
<dbReference type="InterPro" id="IPR002909">
    <property type="entry name" value="IPT_dom"/>
</dbReference>